<name>A0A822YJP4_NELNU</name>
<reference evidence="1 2" key="1">
    <citation type="journal article" date="2020" name="Mol. Biol. Evol.">
        <title>Distinct Expression and Methylation Patterns for Genes with Different Fates following a Single Whole-Genome Duplication in Flowering Plants.</title>
        <authorList>
            <person name="Shi T."/>
            <person name="Rahmani R.S."/>
            <person name="Gugger P.F."/>
            <person name="Wang M."/>
            <person name="Li H."/>
            <person name="Zhang Y."/>
            <person name="Li Z."/>
            <person name="Wang Q."/>
            <person name="Van de Peer Y."/>
            <person name="Marchal K."/>
            <person name="Chen J."/>
        </authorList>
    </citation>
    <scope>NUCLEOTIDE SEQUENCE [LARGE SCALE GENOMIC DNA]</scope>
    <source>
        <tissue evidence="1">Leaf</tissue>
    </source>
</reference>
<accession>A0A822YJP4</accession>
<comment type="caution">
    <text evidence="1">The sequence shown here is derived from an EMBL/GenBank/DDBJ whole genome shotgun (WGS) entry which is preliminary data.</text>
</comment>
<evidence type="ECO:0000313" key="1">
    <source>
        <dbReference type="EMBL" id="DAD32333.1"/>
    </source>
</evidence>
<proteinExistence type="predicted"/>
<protein>
    <submittedName>
        <fullName evidence="1">Uncharacterized protein</fullName>
    </submittedName>
</protein>
<sequence length="75" mass="8556">MTKSDVFNSGIVVLEVASGWQAIDLTYPDEQIILLDCIRELSDEGRCLQARDGRLKDGFYRVSYRAIVFSQWPSI</sequence>
<dbReference type="EMBL" id="DUZY01000003">
    <property type="protein sequence ID" value="DAD32333.1"/>
    <property type="molecule type" value="Genomic_DNA"/>
</dbReference>
<evidence type="ECO:0000313" key="2">
    <source>
        <dbReference type="Proteomes" id="UP000607653"/>
    </source>
</evidence>
<dbReference type="Proteomes" id="UP000607653">
    <property type="component" value="Unassembled WGS sequence"/>
</dbReference>
<dbReference type="AlphaFoldDB" id="A0A822YJP4"/>
<keyword evidence="2" id="KW-1185">Reference proteome</keyword>
<organism evidence="1 2">
    <name type="scientific">Nelumbo nucifera</name>
    <name type="common">Sacred lotus</name>
    <dbReference type="NCBI Taxonomy" id="4432"/>
    <lineage>
        <taxon>Eukaryota</taxon>
        <taxon>Viridiplantae</taxon>
        <taxon>Streptophyta</taxon>
        <taxon>Embryophyta</taxon>
        <taxon>Tracheophyta</taxon>
        <taxon>Spermatophyta</taxon>
        <taxon>Magnoliopsida</taxon>
        <taxon>Proteales</taxon>
        <taxon>Nelumbonaceae</taxon>
        <taxon>Nelumbo</taxon>
    </lineage>
</organism>
<gene>
    <name evidence="1" type="ORF">HUJ06_011184</name>
</gene>